<keyword evidence="3" id="KW-1185">Reference proteome</keyword>
<dbReference type="Proteomes" id="UP000324974">
    <property type="component" value="Chromosome"/>
</dbReference>
<dbReference type="KEGG" id="lrs:PX52LOC_00619"/>
<sequence>MSLSHRRTFLEDVGRGMLLAGVGPALAADLGLATARADEEPKALHFGELEPLAALLQETPAGKLLPLLASKQKAGLSLRELTAAAALANARTFGGEDYFGFHVFMALAPAYHMAQELPKAEQALPIWKVLYRNAHYTEKAGGRTKEVLKPLPPSEATEKPTAESVRAAVDRGNAVKAEQALAALGRQSPDDMLNAAILGVEDNHDVHTAVLPWRAWAMLDLVGRDHALTLLRQSVHQCAKRCAENRRKPQEIAEARAVLPKLLDQHKLMGGPKGTRAGDDTWVEKLAATIYTSKPEQAGGAVAAALAEGFSPEQVGEAVSMASNQLVLRQVEKWDGNYGRRTHGDSPGVHASDATNAWRNVARVGSPRNRAAGLILAAMNVADSSTWAGSRTPPGMEAEAYPHAEQLAAIKSKEPADLLKELDGAIRENDQLRACAVVHAYGAGGHESRPMFDALLRYAISEDGRLHAEKFYRTVSEEFATTRPAFRWRQLVALARVSASAYGFSQSDRKEGRAPGYEESRRLLGV</sequence>
<organism evidence="2 3">
    <name type="scientific">Limnoglobus roseus</name>
    <dbReference type="NCBI Taxonomy" id="2598579"/>
    <lineage>
        <taxon>Bacteria</taxon>
        <taxon>Pseudomonadati</taxon>
        <taxon>Planctomycetota</taxon>
        <taxon>Planctomycetia</taxon>
        <taxon>Gemmatales</taxon>
        <taxon>Gemmataceae</taxon>
        <taxon>Limnoglobus</taxon>
    </lineage>
</organism>
<proteinExistence type="predicted"/>
<reference evidence="3" key="1">
    <citation type="submission" date="2019-08" db="EMBL/GenBank/DDBJ databases">
        <title>Limnoglobus roseus gen. nov., sp. nov., a novel freshwater planctomycete with a giant genome from the family Gemmataceae.</title>
        <authorList>
            <person name="Kulichevskaya I.S."/>
            <person name="Naumoff D.G."/>
            <person name="Miroshnikov K."/>
            <person name="Ivanova A."/>
            <person name="Philippov D.A."/>
            <person name="Hakobyan A."/>
            <person name="Rijpstra I.C."/>
            <person name="Sinninghe Damste J.S."/>
            <person name="Liesack W."/>
            <person name="Dedysh S.N."/>
        </authorList>
    </citation>
    <scope>NUCLEOTIDE SEQUENCE [LARGE SCALE GENOMIC DNA]</scope>
    <source>
        <strain evidence="3">PX52</strain>
    </source>
</reference>
<dbReference type="PROSITE" id="PS51318">
    <property type="entry name" value="TAT"/>
    <property type="match status" value="1"/>
</dbReference>
<feature type="region of interest" description="Disordered" evidence="1">
    <location>
        <begin position="507"/>
        <end position="526"/>
    </location>
</feature>
<dbReference type="EMBL" id="CP042425">
    <property type="protein sequence ID" value="QEL13761.1"/>
    <property type="molecule type" value="Genomic_DNA"/>
</dbReference>
<evidence type="ECO:0000256" key="1">
    <source>
        <dbReference type="SAM" id="MobiDB-lite"/>
    </source>
</evidence>
<dbReference type="InterPro" id="IPR006311">
    <property type="entry name" value="TAT_signal"/>
</dbReference>
<dbReference type="AlphaFoldDB" id="A0A5C1A3U3"/>
<accession>A0A5C1A3U3</accession>
<gene>
    <name evidence="2" type="ORF">PX52LOC_00619</name>
</gene>
<name>A0A5C1A3U3_9BACT</name>
<evidence type="ECO:0000313" key="3">
    <source>
        <dbReference type="Proteomes" id="UP000324974"/>
    </source>
</evidence>
<protein>
    <submittedName>
        <fullName evidence="2">Uncharacterized protein</fullName>
    </submittedName>
</protein>
<evidence type="ECO:0000313" key="2">
    <source>
        <dbReference type="EMBL" id="QEL13761.1"/>
    </source>
</evidence>
<dbReference type="RefSeq" id="WP_178132536.1">
    <property type="nucleotide sequence ID" value="NZ_CP042425.1"/>
</dbReference>